<dbReference type="InterPro" id="IPR039498">
    <property type="entry name" value="NTP_transf_5"/>
</dbReference>
<evidence type="ECO:0000313" key="1">
    <source>
        <dbReference type="EMBL" id="TXC64097.1"/>
    </source>
</evidence>
<sequence>MSAGRLLVSALRDPGSLADPDWSALIAAARAEQLLGSLAERLRNHALPRKTTQILAAARRESAHQRTRALWEAEMARRALAPLGVPVVLLKGTAFHAANLAAAAGRSVGDLDILVPRERMAQVEAALLAAGWERMKEADGYDDLYYRRWMHELPPLIHRDRDRMIDVHHTILPPTARPTPDARALIADSVALESGLRILAPADMVIHAAAHLFADGDLAGGLRNLWDIDRLLRQFDSAAFRAQLAARADLHQLRRSTARALRLAARLYGSPIDRGLAGRDRIADRLFEARLLARNGWGQPRRPLLRFAFYVRSHWLRMPPAMLARHLWVKARR</sequence>
<dbReference type="AlphaFoldDB" id="A0A5C6TUT0"/>
<proteinExistence type="predicted"/>
<dbReference type="Pfam" id="PF14907">
    <property type="entry name" value="NTP_transf_5"/>
    <property type="match status" value="1"/>
</dbReference>
<organism evidence="1 2">
    <name type="scientific">Allosphingosinicella ginsenosidimutans</name>
    <dbReference type="NCBI Taxonomy" id="1176539"/>
    <lineage>
        <taxon>Bacteria</taxon>
        <taxon>Pseudomonadati</taxon>
        <taxon>Pseudomonadota</taxon>
        <taxon>Alphaproteobacteria</taxon>
        <taxon>Sphingomonadales</taxon>
        <taxon>Sphingomonadaceae</taxon>
        <taxon>Allosphingosinicella</taxon>
    </lineage>
</organism>
<accession>A0A5C6TUT0</accession>
<keyword evidence="2" id="KW-1185">Reference proteome</keyword>
<dbReference type="OrthoDB" id="5497963at2"/>
<keyword evidence="1" id="KW-0808">Transferase</keyword>
<dbReference type="EMBL" id="VOQQ01000001">
    <property type="protein sequence ID" value="TXC64097.1"/>
    <property type="molecule type" value="Genomic_DNA"/>
</dbReference>
<reference evidence="1 2" key="1">
    <citation type="journal article" date="2015" name="J. Microbiol.">
        <title>Sphingosinicella ginsenosidimutans sp. nov., with ginsenoside converting activity.</title>
        <authorList>
            <person name="Kim J.K."/>
            <person name="Kang M.S."/>
            <person name="Park S.C."/>
            <person name="Kim K.M."/>
            <person name="Choi K."/>
            <person name="Yoon M.H."/>
            <person name="Im W.T."/>
        </authorList>
    </citation>
    <scope>NUCLEOTIDE SEQUENCE [LARGE SCALE GENOMIC DNA]</scope>
    <source>
        <strain evidence="1 2">BS-11</strain>
    </source>
</reference>
<dbReference type="Gene3D" id="3.30.460.40">
    <property type="match status" value="1"/>
</dbReference>
<gene>
    <name evidence="1" type="ORF">FRZ32_10765</name>
</gene>
<comment type="caution">
    <text evidence="1">The sequence shown here is derived from an EMBL/GenBank/DDBJ whole genome shotgun (WGS) entry which is preliminary data.</text>
</comment>
<name>A0A5C6TUT0_9SPHN</name>
<dbReference type="GO" id="GO:0016740">
    <property type="term" value="F:transferase activity"/>
    <property type="evidence" value="ECO:0007669"/>
    <property type="project" value="UniProtKB-KW"/>
</dbReference>
<protein>
    <submittedName>
        <fullName evidence="1">Nucleotidyltransferase family protein</fullName>
    </submittedName>
</protein>
<evidence type="ECO:0000313" key="2">
    <source>
        <dbReference type="Proteomes" id="UP000321249"/>
    </source>
</evidence>
<dbReference type="RefSeq" id="WP_147043503.1">
    <property type="nucleotide sequence ID" value="NZ_BAABIR010000001.1"/>
</dbReference>
<dbReference type="Proteomes" id="UP000321249">
    <property type="component" value="Unassembled WGS sequence"/>
</dbReference>